<evidence type="ECO:0000313" key="2">
    <source>
        <dbReference type="Proteomes" id="UP000241829"/>
    </source>
</evidence>
<accession>A0A2P1NQ06</accession>
<proteinExistence type="predicted"/>
<sequence length="187" mass="20875">MMGRLIFLLEEPSMKALLDAWLPRLVPGWVAGEHFQCVPHEGKSDLDRSIPRKLSAWREPGVRFIIVRDNDGADCIATKAHLRKLCEQAGRADTIVRLICQELESWYLGDLPALAAAMGTADIDTPAHRKRYSDPDNGWRKPSLEVKKLAPSFQKGSGARAMAVHLSDSGNRSRSFQVFVHTIRAFA</sequence>
<dbReference type="InterPro" id="IPR025455">
    <property type="entry name" value="DUF4276"/>
</dbReference>
<dbReference type="EMBL" id="CP027792">
    <property type="protein sequence ID" value="AVP59113.1"/>
    <property type="molecule type" value="Genomic_DNA"/>
</dbReference>
<dbReference type="KEGG" id="melm:C7H73_12575"/>
<reference evidence="2" key="1">
    <citation type="submission" date="2018-03" db="EMBL/GenBank/DDBJ databases">
        <title>Genome sequencing of Melaminivora sp. strain SC2-7.</title>
        <authorList>
            <person name="Kim S.-J."/>
            <person name="Heo J."/>
            <person name="Ahn J.-H."/>
            <person name="Kwon S.-W."/>
        </authorList>
    </citation>
    <scope>NUCLEOTIDE SEQUENCE [LARGE SCALE GENOMIC DNA]</scope>
    <source>
        <strain evidence="2">SC2-7</strain>
    </source>
</reference>
<dbReference type="AlphaFoldDB" id="A0A2P1NQ06"/>
<organism evidence="1 2">
    <name type="scientific">Pulveribacter suum</name>
    <dbReference type="NCBI Taxonomy" id="2116657"/>
    <lineage>
        <taxon>Bacteria</taxon>
        <taxon>Pseudomonadati</taxon>
        <taxon>Pseudomonadota</taxon>
        <taxon>Betaproteobacteria</taxon>
        <taxon>Burkholderiales</taxon>
        <taxon>Comamonadaceae</taxon>
        <taxon>Pulveribacter</taxon>
    </lineage>
</organism>
<dbReference type="Proteomes" id="UP000241829">
    <property type="component" value="Chromosome"/>
</dbReference>
<protein>
    <submittedName>
        <fullName evidence="1">Cytoplasmic protein</fullName>
    </submittedName>
</protein>
<dbReference type="OrthoDB" id="283783at2"/>
<evidence type="ECO:0000313" key="1">
    <source>
        <dbReference type="EMBL" id="AVP59113.1"/>
    </source>
</evidence>
<dbReference type="Pfam" id="PF14103">
    <property type="entry name" value="DUF4276"/>
    <property type="match status" value="1"/>
</dbReference>
<gene>
    <name evidence="1" type="ORF">C7H73_12575</name>
</gene>
<name>A0A2P1NQ06_9BURK</name>
<keyword evidence="2" id="KW-1185">Reference proteome</keyword>